<organism evidence="2">
    <name type="scientific">viral metagenome</name>
    <dbReference type="NCBI Taxonomy" id="1070528"/>
    <lineage>
        <taxon>unclassified sequences</taxon>
        <taxon>metagenomes</taxon>
        <taxon>organismal metagenomes</taxon>
    </lineage>
</organism>
<keyword evidence="1" id="KW-0812">Transmembrane</keyword>
<dbReference type="AlphaFoldDB" id="A0A6C0DY71"/>
<feature type="transmembrane region" description="Helical" evidence="1">
    <location>
        <begin position="74"/>
        <end position="91"/>
    </location>
</feature>
<reference evidence="2" key="1">
    <citation type="journal article" date="2020" name="Nature">
        <title>Giant virus diversity and host interactions through global metagenomics.</title>
        <authorList>
            <person name="Schulz F."/>
            <person name="Roux S."/>
            <person name="Paez-Espino D."/>
            <person name="Jungbluth S."/>
            <person name="Walsh D.A."/>
            <person name="Denef V.J."/>
            <person name="McMahon K.D."/>
            <person name="Konstantinidis K.T."/>
            <person name="Eloe-Fadrosh E.A."/>
            <person name="Kyrpides N.C."/>
            <person name="Woyke T."/>
        </authorList>
    </citation>
    <scope>NUCLEOTIDE SEQUENCE</scope>
    <source>
        <strain evidence="2">GVMAG-M-3300023174-92</strain>
    </source>
</reference>
<dbReference type="EMBL" id="MN739691">
    <property type="protein sequence ID" value="QHT21428.1"/>
    <property type="molecule type" value="Genomic_DNA"/>
</dbReference>
<name>A0A6C0DY71_9ZZZZ</name>
<proteinExistence type="predicted"/>
<keyword evidence="1" id="KW-1133">Transmembrane helix</keyword>
<protein>
    <submittedName>
        <fullName evidence="2">Uncharacterized protein</fullName>
    </submittedName>
</protein>
<keyword evidence="1" id="KW-0472">Membrane</keyword>
<feature type="transmembrane region" description="Helical" evidence="1">
    <location>
        <begin position="24"/>
        <end position="44"/>
    </location>
</feature>
<evidence type="ECO:0000313" key="2">
    <source>
        <dbReference type="EMBL" id="QHT21428.1"/>
    </source>
</evidence>
<accession>A0A6C0DY71</accession>
<evidence type="ECO:0000256" key="1">
    <source>
        <dbReference type="SAM" id="Phobius"/>
    </source>
</evidence>
<sequence length="141" mass="16475">MRKKTPGIFDQIHNHVKLLNESKIFAGLMIIIINIASKFVTFKFSKSMESYLKFTFSRDILVFAITWMGTRDVYIALSFTLLFVFIADYLMNENSMFCCLPASFIDKHVSMLEGFNENLSKEEIEKYKKIMEIVKESDDKI</sequence>